<dbReference type="RefSeq" id="XP_012183401.1">
    <property type="nucleotide sequence ID" value="XM_012328011.1"/>
</dbReference>
<gene>
    <name evidence="8" type="ORF">FIBRA_06279</name>
</gene>
<dbReference type="SUPFAM" id="SSF50978">
    <property type="entry name" value="WD40 repeat-like"/>
    <property type="match status" value="1"/>
</dbReference>
<dbReference type="EMBL" id="HE797142">
    <property type="protein sequence ID" value="CCM04118.1"/>
    <property type="molecule type" value="Genomic_DNA"/>
</dbReference>
<keyword evidence="2 5" id="KW-0853">WD repeat</keyword>
<accession>J4GB09</accession>
<name>J4GB09_9APHY</name>
<proteinExistence type="predicted"/>
<dbReference type="Proteomes" id="UP000006352">
    <property type="component" value="Unassembled WGS sequence"/>
</dbReference>
<dbReference type="HOGENOM" id="CLU_1354646_0_0_1"/>
<sequence length="202" mass="21948">MTQNEHNAIIHLGHQNGTVTFWTPNLPFPAVRFLSHLGPVVSVSVDPSTGGTYVASAGQDGTVKVWDCRNWKGAVHLHNGFYIRFFLRDGLSASIPDTSDPTQTINVSENVLTIGHAAGLSSILVPGSGEPSFDSAEADPSENKKARREREIKSLLDKVQPDMITLDHQSIGSLAPPKLSTATEGLHDIPFSHLPRLERLRV</sequence>
<dbReference type="GeneID" id="24099029"/>
<dbReference type="GO" id="GO:0000462">
    <property type="term" value="P:maturation of SSU-rRNA from tricistronic rRNA transcript (SSU-rRNA, 5.8S rRNA, LSU-rRNA)"/>
    <property type="evidence" value="ECO:0007669"/>
    <property type="project" value="TreeGrafter"/>
</dbReference>
<dbReference type="PANTHER" id="PTHR14085:SF3">
    <property type="entry name" value="WD REPEAT-CONTAINING PROTEIN 46"/>
    <property type="match status" value="1"/>
</dbReference>
<dbReference type="OrthoDB" id="10251154at2759"/>
<evidence type="ECO:0000256" key="6">
    <source>
        <dbReference type="SAM" id="MobiDB-lite"/>
    </source>
</evidence>
<evidence type="ECO:0000256" key="4">
    <source>
        <dbReference type="ARBA" id="ARBA00023242"/>
    </source>
</evidence>
<dbReference type="InterPro" id="IPR001680">
    <property type="entry name" value="WD40_rpt"/>
</dbReference>
<evidence type="ECO:0000256" key="3">
    <source>
        <dbReference type="ARBA" id="ARBA00022737"/>
    </source>
</evidence>
<evidence type="ECO:0000313" key="9">
    <source>
        <dbReference type="Proteomes" id="UP000006352"/>
    </source>
</evidence>
<evidence type="ECO:0000256" key="2">
    <source>
        <dbReference type="ARBA" id="ARBA00022574"/>
    </source>
</evidence>
<protein>
    <recommendedName>
        <fullName evidence="7">BING4 C-terminal domain-containing protein</fullName>
    </recommendedName>
</protein>
<dbReference type="GO" id="GO:0032040">
    <property type="term" value="C:small-subunit processome"/>
    <property type="evidence" value="ECO:0007669"/>
    <property type="project" value="TreeGrafter"/>
</dbReference>
<dbReference type="PROSITE" id="PS50082">
    <property type="entry name" value="WD_REPEATS_2"/>
    <property type="match status" value="1"/>
</dbReference>
<evidence type="ECO:0000259" key="7">
    <source>
        <dbReference type="SMART" id="SM01033"/>
    </source>
</evidence>
<dbReference type="SMART" id="SM01033">
    <property type="entry name" value="BING4CT"/>
    <property type="match status" value="1"/>
</dbReference>
<dbReference type="SMART" id="SM00320">
    <property type="entry name" value="WD40"/>
    <property type="match status" value="1"/>
</dbReference>
<organism evidence="8 9">
    <name type="scientific">Fibroporia radiculosa</name>
    <dbReference type="NCBI Taxonomy" id="599839"/>
    <lineage>
        <taxon>Eukaryota</taxon>
        <taxon>Fungi</taxon>
        <taxon>Dikarya</taxon>
        <taxon>Basidiomycota</taxon>
        <taxon>Agaricomycotina</taxon>
        <taxon>Agaricomycetes</taxon>
        <taxon>Polyporales</taxon>
        <taxon>Fibroporiaceae</taxon>
        <taxon>Fibroporia</taxon>
    </lineage>
</organism>
<feature type="domain" description="BING4 C-terminal" evidence="7">
    <location>
        <begin position="101"/>
        <end position="168"/>
    </location>
</feature>
<dbReference type="PROSITE" id="PS50294">
    <property type="entry name" value="WD_REPEATS_REGION"/>
    <property type="match status" value="1"/>
</dbReference>
<feature type="repeat" description="WD" evidence="5">
    <location>
        <begin position="33"/>
        <end position="67"/>
    </location>
</feature>
<keyword evidence="4" id="KW-0539">Nucleus</keyword>
<dbReference type="AlphaFoldDB" id="J4GB09"/>
<keyword evidence="9" id="KW-1185">Reference proteome</keyword>
<dbReference type="Gene3D" id="2.130.10.10">
    <property type="entry name" value="YVTN repeat-like/Quinoprotein amine dehydrogenase"/>
    <property type="match status" value="1"/>
</dbReference>
<dbReference type="InterPro" id="IPR040315">
    <property type="entry name" value="WDR46/Utp7"/>
</dbReference>
<evidence type="ECO:0000256" key="5">
    <source>
        <dbReference type="PROSITE-ProRule" id="PRU00221"/>
    </source>
</evidence>
<comment type="subcellular location">
    <subcellularLocation>
        <location evidence="1">Nucleus</location>
        <location evidence="1">Nucleolus</location>
    </subcellularLocation>
</comment>
<dbReference type="InterPro" id="IPR015943">
    <property type="entry name" value="WD40/YVTN_repeat-like_dom_sf"/>
</dbReference>
<dbReference type="PANTHER" id="PTHR14085">
    <property type="entry name" value="WD-REPEAT PROTEIN BING4"/>
    <property type="match status" value="1"/>
</dbReference>
<dbReference type="InterPro" id="IPR036322">
    <property type="entry name" value="WD40_repeat_dom_sf"/>
</dbReference>
<evidence type="ECO:0000256" key="1">
    <source>
        <dbReference type="ARBA" id="ARBA00004604"/>
    </source>
</evidence>
<dbReference type="STRING" id="599839.J4GB09"/>
<dbReference type="Pfam" id="PF00400">
    <property type="entry name" value="WD40"/>
    <property type="match status" value="1"/>
</dbReference>
<dbReference type="Pfam" id="PF08149">
    <property type="entry name" value="BING4CT"/>
    <property type="match status" value="1"/>
</dbReference>
<dbReference type="InterPro" id="IPR012952">
    <property type="entry name" value="BING4_C_dom"/>
</dbReference>
<dbReference type="GO" id="GO:0030686">
    <property type="term" value="C:90S preribosome"/>
    <property type="evidence" value="ECO:0007669"/>
    <property type="project" value="TreeGrafter"/>
</dbReference>
<dbReference type="InParanoid" id="J4GB09"/>
<keyword evidence="3" id="KW-0677">Repeat</keyword>
<feature type="region of interest" description="Disordered" evidence="6">
    <location>
        <begin position="129"/>
        <end position="149"/>
    </location>
</feature>
<evidence type="ECO:0000313" key="8">
    <source>
        <dbReference type="EMBL" id="CCM04118.1"/>
    </source>
</evidence>
<reference evidence="8 9" key="1">
    <citation type="journal article" date="2012" name="Appl. Environ. Microbiol.">
        <title>Short-read sequencing for genomic analysis of the brown rot fungus Fibroporia radiculosa.</title>
        <authorList>
            <person name="Tang J.D."/>
            <person name="Perkins A.D."/>
            <person name="Sonstegard T.S."/>
            <person name="Schroeder S.G."/>
            <person name="Burgess S.C."/>
            <person name="Diehl S.V."/>
        </authorList>
    </citation>
    <scope>NUCLEOTIDE SEQUENCE [LARGE SCALE GENOMIC DNA]</scope>
    <source>
        <strain evidence="8 9">TFFH 294</strain>
    </source>
</reference>